<dbReference type="Pfam" id="PF01663">
    <property type="entry name" value="Phosphodiest"/>
    <property type="match status" value="1"/>
</dbReference>
<keyword evidence="5 13" id="KW-0808">Transferase</keyword>
<comment type="similarity">
    <text evidence="3">Belongs to the PIGG/PIGN/PIGO family. PIGO subfamily.</text>
</comment>
<feature type="transmembrane region" description="Helical" evidence="12">
    <location>
        <begin position="513"/>
        <end position="537"/>
    </location>
</feature>
<dbReference type="GO" id="GO:0006506">
    <property type="term" value="P:GPI anchor biosynthetic process"/>
    <property type="evidence" value="ECO:0007669"/>
    <property type="project" value="UniProtKB-UniPathway"/>
</dbReference>
<evidence type="ECO:0000256" key="10">
    <source>
        <dbReference type="ARBA" id="ARBA00023180"/>
    </source>
</evidence>
<organism evidence="13 14">
    <name type="scientific">Chlorella sorokiniana</name>
    <name type="common">Freshwater green alga</name>
    <dbReference type="NCBI Taxonomy" id="3076"/>
    <lineage>
        <taxon>Eukaryota</taxon>
        <taxon>Viridiplantae</taxon>
        <taxon>Chlorophyta</taxon>
        <taxon>core chlorophytes</taxon>
        <taxon>Trebouxiophyceae</taxon>
        <taxon>Chlorellales</taxon>
        <taxon>Chlorellaceae</taxon>
        <taxon>Chlorella clade</taxon>
        <taxon>Chlorella</taxon>
    </lineage>
</organism>
<dbReference type="SUPFAM" id="SSF53649">
    <property type="entry name" value="Alkaline phosphatase-like"/>
    <property type="match status" value="1"/>
</dbReference>
<comment type="caution">
    <text evidence="13">The sequence shown here is derived from an EMBL/GenBank/DDBJ whole genome shotgun (WGS) entry which is preliminary data.</text>
</comment>
<evidence type="ECO:0000256" key="12">
    <source>
        <dbReference type="SAM" id="Phobius"/>
    </source>
</evidence>
<name>A0A2P6TTQ8_CHLSO</name>
<feature type="region of interest" description="Disordered" evidence="11">
    <location>
        <begin position="540"/>
        <end position="572"/>
    </location>
</feature>
<comment type="subcellular location">
    <subcellularLocation>
        <location evidence="1">Endoplasmic reticulum membrane</location>
        <topology evidence="1">Multi-pass membrane protein</topology>
    </subcellularLocation>
</comment>
<feature type="transmembrane region" description="Helical" evidence="12">
    <location>
        <begin position="856"/>
        <end position="873"/>
    </location>
</feature>
<dbReference type="PANTHER" id="PTHR23071">
    <property type="entry name" value="PHOSPHATIDYLINOSITOL GLYCAN"/>
    <property type="match status" value="1"/>
</dbReference>
<protein>
    <submittedName>
        <fullName evidence="13">GPI ethanolamine phosphate transferase 3</fullName>
    </submittedName>
</protein>
<feature type="transmembrane region" description="Helical" evidence="12">
    <location>
        <begin position="603"/>
        <end position="625"/>
    </location>
</feature>
<reference evidence="13 14" key="1">
    <citation type="journal article" date="2018" name="Plant J.">
        <title>Genome sequences of Chlorella sorokiniana UTEX 1602 and Micractinium conductrix SAG 241.80: implications to maltose excretion by a green alga.</title>
        <authorList>
            <person name="Arriola M.B."/>
            <person name="Velmurugan N."/>
            <person name="Zhang Y."/>
            <person name="Plunkett M.H."/>
            <person name="Hondzo H."/>
            <person name="Barney B.M."/>
        </authorList>
    </citation>
    <scope>NUCLEOTIDE SEQUENCE [LARGE SCALE GENOMIC DNA]</scope>
    <source>
        <strain evidence="14">UTEX 1602</strain>
    </source>
</reference>
<feature type="transmembrane region" description="Helical" evidence="12">
    <location>
        <begin position="933"/>
        <end position="952"/>
    </location>
</feature>
<keyword evidence="8 12" id="KW-1133">Transmembrane helix</keyword>
<feature type="transmembrane region" description="Helical" evidence="12">
    <location>
        <begin position="765"/>
        <end position="784"/>
    </location>
</feature>
<dbReference type="GO" id="GO:0051377">
    <property type="term" value="F:mannose-ethanolamine phosphotransferase activity"/>
    <property type="evidence" value="ECO:0007669"/>
    <property type="project" value="InterPro"/>
</dbReference>
<dbReference type="EMBL" id="LHPG02000007">
    <property type="protein sequence ID" value="PRW57424.1"/>
    <property type="molecule type" value="Genomic_DNA"/>
</dbReference>
<accession>A0A2P6TTQ8</accession>
<dbReference type="CDD" id="cd16023">
    <property type="entry name" value="GPI_EPT_3"/>
    <property type="match status" value="1"/>
</dbReference>
<evidence type="ECO:0000256" key="4">
    <source>
        <dbReference type="ARBA" id="ARBA00022502"/>
    </source>
</evidence>
<keyword evidence="9 12" id="KW-0472">Membrane</keyword>
<sequence>MLGRFIGLLRRPRAGPVVLLLLHLAALGLFTRGFLLTRVHLAQRSAAATNGGTTAASAPYDRVVWLMIDALRYDFVVTDGRYRCNNATGAVCHQGHMPYLSDLARHPASRAFMFVADAPTTTTQRLKAMVTGGLPSFFDVSNSFTAGALADDNLVDQLAAAGRNPAFLGDTTWAQLFPTQWAWSAPYPCFNVRDLHTVDDGVWQHLLPALRPDEAAGSSGNGTGVGSWGGLLVAHYLGVDHCGHTYGVASSEMAAKLRQMDDHVRQVVAALVQLAGPGGPHERTLLLVSGDHGQTLGGDHGGGSPEEVDSALVAVDIKALRDAQQAQQAQQASGSTGAAAALAALAGPGGSGLGAPAACRADCSCGVERNQCAPDLPQMDLTPTLAALLGLPTPFGNLGKLSAELWQLAAPHLPAAAAGEAGSRDGLRAAWEDSLAAALLANVRQVHTYLHTYAATPGASFSRAALARLDELVAAAQAVAGSVAEHAARSYAYLEAAADVAREQWTQFGDASMVAGVALFAVALVLHAAAAFGPIVVGTSSGSSRAGGKRQTRAASRPNEGEGEPAGGNSTRTSRLAAVGQHVAAWQLAARWRTGSRVWVPTLRAWLAALALVHSLGIFSFFFLLSEGRNVSILVGAACAGLALAAGQAARAASKPIKGVVAMGVASLRFNALMTVLGVAHHTGQGFWARLTVHDPQPAGDVERGWHGSLAKLKALGAAGMAAVGLDRLPPAVLAVMQHSLLCTLPILALAALTERLQRGSARPGLHRLLVLAAFASAGAYLQLEDASKRGFLPEQVSLQQLMQHHALPALPTELAAPVEQALTATQQQLVSAWPAAAQLGTVLASLPLRELLPHATYALCGTAAALWLAALATGRLRGAAATTAAAQLVLAVLVQVSERGSPLILLLGLLQLAAMARLLARRAELLPPAGTAGVAGEAGVLVALVAAQLFYATGHMCEFAGLQYTAGFVGSDEFHLWRSGTLVALNTFGGLLLALLALPYIVEYVQAAGGSGASAMQRGRGAKAAAAGGSVLQRAVLVAGLVRAAPTFCAMLSAGVQRRHLYVWALFAPKFVFEACFLVLTDAVLLLVVALA</sequence>
<evidence type="ECO:0000313" key="13">
    <source>
        <dbReference type="EMBL" id="PRW57424.1"/>
    </source>
</evidence>
<evidence type="ECO:0000256" key="6">
    <source>
        <dbReference type="ARBA" id="ARBA00022692"/>
    </source>
</evidence>
<comment type="pathway">
    <text evidence="2">Glycolipid biosynthesis; glycosylphosphatidylinositol-anchor biosynthesis.</text>
</comment>
<dbReference type="Gene3D" id="3.40.720.10">
    <property type="entry name" value="Alkaline Phosphatase, subunit A"/>
    <property type="match status" value="1"/>
</dbReference>
<dbReference type="UniPathway" id="UPA00196"/>
<keyword evidence="14" id="KW-1185">Reference proteome</keyword>
<evidence type="ECO:0000256" key="2">
    <source>
        <dbReference type="ARBA" id="ARBA00004687"/>
    </source>
</evidence>
<evidence type="ECO:0000256" key="9">
    <source>
        <dbReference type="ARBA" id="ARBA00023136"/>
    </source>
</evidence>
<keyword evidence="4" id="KW-0337">GPI-anchor biosynthesis</keyword>
<feature type="transmembrane region" description="Helical" evidence="12">
    <location>
        <begin position="1062"/>
        <end position="1092"/>
    </location>
</feature>
<keyword evidence="7" id="KW-0256">Endoplasmic reticulum</keyword>
<evidence type="ECO:0000256" key="8">
    <source>
        <dbReference type="ARBA" id="ARBA00022989"/>
    </source>
</evidence>
<keyword evidence="6 12" id="KW-0812">Transmembrane</keyword>
<dbReference type="PANTHER" id="PTHR23071:SF1">
    <property type="entry name" value="GPI ETHANOLAMINE PHOSPHATE TRANSFERASE 3"/>
    <property type="match status" value="1"/>
</dbReference>
<dbReference type="AlphaFoldDB" id="A0A2P6TTQ8"/>
<evidence type="ECO:0000256" key="5">
    <source>
        <dbReference type="ARBA" id="ARBA00022679"/>
    </source>
</evidence>
<dbReference type="Proteomes" id="UP000239899">
    <property type="component" value="Unassembled WGS sequence"/>
</dbReference>
<dbReference type="STRING" id="3076.A0A2P6TTQ8"/>
<evidence type="ECO:0000256" key="7">
    <source>
        <dbReference type="ARBA" id="ARBA00022824"/>
    </source>
</evidence>
<dbReference type="InterPro" id="IPR037675">
    <property type="entry name" value="PIG-O_N"/>
</dbReference>
<feature type="transmembrane region" description="Helical" evidence="12">
    <location>
        <begin position="631"/>
        <end position="647"/>
    </location>
</feature>
<keyword evidence="10" id="KW-0325">Glycoprotein</keyword>
<evidence type="ECO:0000256" key="3">
    <source>
        <dbReference type="ARBA" id="ARBA00008695"/>
    </source>
</evidence>
<evidence type="ECO:0000256" key="11">
    <source>
        <dbReference type="SAM" id="MobiDB-lite"/>
    </source>
</evidence>
<dbReference type="GO" id="GO:0005789">
    <property type="term" value="C:endoplasmic reticulum membrane"/>
    <property type="evidence" value="ECO:0007669"/>
    <property type="project" value="UniProtKB-SubCell"/>
</dbReference>
<proteinExistence type="inferred from homology"/>
<feature type="transmembrane region" description="Helical" evidence="12">
    <location>
        <begin position="659"/>
        <end position="680"/>
    </location>
</feature>
<gene>
    <name evidence="13" type="ORF">C2E21_4066</name>
</gene>
<dbReference type="InterPro" id="IPR039524">
    <property type="entry name" value="PIGO/GPI13"/>
</dbReference>
<feature type="transmembrane region" description="Helical" evidence="12">
    <location>
        <begin position="732"/>
        <end position="753"/>
    </location>
</feature>
<evidence type="ECO:0000256" key="1">
    <source>
        <dbReference type="ARBA" id="ARBA00004477"/>
    </source>
</evidence>
<dbReference type="InterPro" id="IPR017850">
    <property type="entry name" value="Alkaline_phosphatase_core_sf"/>
</dbReference>
<evidence type="ECO:0000313" key="14">
    <source>
        <dbReference type="Proteomes" id="UP000239899"/>
    </source>
</evidence>
<dbReference type="OrthoDB" id="272139at2759"/>
<dbReference type="InterPro" id="IPR002591">
    <property type="entry name" value="Phosphodiest/P_Trfase"/>
</dbReference>
<feature type="transmembrane region" description="Helical" evidence="12">
    <location>
        <begin position="983"/>
        <end position="1003"/>
    </location>
</feature>